<name>A0A6A4X6S2_AMPAM</name>
<dbReference type="AlphaFoldDB" id="A0A6A4X6S2"/>
<comment type="caution">
    <text evidence="1">The sequence shown here is derived from an EMBL/GenBank/DDBJ whole genome shotgun (WGS) entry which is preliminary data.</text>
</comment>
<organism evidence="1 2">
    <name type="scientific">Amphibalanus amphitrite</name>
    <name type="common">Striped barnacle</name>
    <name type="synonym">Balanus amphitrite</name>
    <dbReference type="NCBI Taxonomy" id="1232801"/>
    <lineage>
        <taxon>Eukaryota</taxon>
        <taxon>Metazoa</taxon>
        <taxon>Ecdysozoa</taxon>
        <taxon>Arthropoda</taxon>
        <taxon>Crustacea</taxon>
        <taxon>Multicrustacea</taxon>
        <taxon>Cirripedia</taxon>
        <taxon>Thoracica</taxon>
        <taxon>Thoracicalcarea</taxon>
        <taxon>Balanomorpha</taxon>
        <taxon>Balanoidea</taxon>
        <taxon>Balanidae</taxon>
        <taxon>Amphibalaninae</taxon>
        <taxon>Amphibalanus</taxon>
    </lineage>
</organism>
<proteinExistence type="predicted"/>
<protein>
    <submittedName>
        <fullName evidence="1">Uncharacterized protein</fullName>
    </submittedName>
</protein>
<dbReference type="OrthoDB" id="291007at2759"/>
<dbReference type="Proteomes" id="UP000440578">
    <property type="component" value="Unassembled WGS sequence"/>
</dbReference>
<keyword evidence="2" id="KW-1185">Reference proteome</keyword>
<evidence type="ECO:0000313" key="1">
    <source>
        <dbReference type="EMBL" id="KAF0310658.1"/>
    </source>
</evidence>
<dbReference type="EMBL" id="VIIS01000294">
    <property type="protein sequence ID" value="KAF0310658.1"/>
    <property type="molecule type" value="Genomic_DNA"/>
</dbReference>
<sequence length="94" mass="10308">MNGDLVAFPSDCHMFVKCLPSIQRWYPCCCGRDHYTNETLVFRPAGQQSAAGCVRPREAPCSTEGQPSRCDLPDADTCNGDRVFTGRVPLAGRV</sequence>
<evidence type="ECO:0000313" key="2">
    <source>
        <dbReference type="Proteomes" id="UP000440578"/>
    </source>
</evidence>
<gene>
    <name evidence="1" type="ORF">FJT64_018363</name>
</gene>
<reference evidence="1 2" key="1">
    <citation type="submission" date="2019-07" db="EMBL/GenBank/DDBJ databases">
        <title>Draft genome assembly of a fouling barnacle, Amphibalanus amphitrite (Darwin, 1854): The first reference genome for Thecostraca.</title>
        <authorList>
            <person name="Kim W."/>
        </authorList>
    </citation>
    <scope>NUCLEOTIDE SEQUENCE [LARGE SCALE GENOMIC DNA]</scope>
    <source>
        <strain evidence="1">SNU_AA5</strain>
        <tissue evidence="1">Soma without cirri and trophi</tissue>
    </source>
</reference>
<accession>A0A6A4X6S2</accession>